<dbReference type="PROSITE" id="PS50893">
    <property type="entry name" value="ABC_TRANSPORTER_2"/>
    <property type="match status" value="1"/>
</dbReference>
<proteinExistence type="inferred from homology"/>
<dbReference type="Pfam" id="PF00005">
    <property type="entry name" value="ABC_tran"/>
    <property type="match status" value="1"/>
</dbReference>
<dbReference type="PANTHER" id="PTHR42771:SF2">
    <property type="entry name" value="IRON(3+)-HYDROXAMATE IMPORT ATP-BINDING PROTEIN FHUC"/>
    <property type="match status" value="1"/>
</dbReference>
<keyword evidence="3" id="KW-0813">Transport</keyword>
<dbReference type="GO" id="GO:0005886">
    <property type="term" value="C:plasma membrane"/>
    <property type="evidence" value="ECO:0007669"/>
    <property type="project" value="UniProtKB-SubCell"/>
</dbReference>
<feature type="domain" description="ABC transporter" evidence="13">
    <location>
        <begin position="33"/>
        <end position="269"/>
    </location>
</feature>
<dbReference type="GO" id="GO:0006826">
    <property type="term" value="P:iron ion transport"/>
    <property type="evidence" value="ECO:0007669"/>
    <property type="project" value="UniProtKB-KW"/>
</dbReference>
<dbReference type="AlphaFoldDB" id="A0A1G6PFK3"/>
<keyword evidence="8 14" id="KW-0067">ATP-binding</keyword>
<evidence type="ECO:0000256" key="2">
    <source>
        <dbReference type="ARBA" id="ARBA00005417"/>
    </source>
</evidence>
<evidence type="ECO:0000256" key="11">
    <source>
        <dbReference type="ARBA" id="ARBA00023136"/>
    </source>
</evidence>
<evidence type="ECO:0000256" key="6">
    <source>
        <dbReference type="ARBA" id="ARBA00022519"/>
    </source>
</evidence>
<dbReference type="Proteomes" id="UP000198908">
    <property type="component" value="Unassembled WGS sequence"/>
</dbReference>
<keyword evidence="6" id="KW-0997">Cell inner membrane</keyword>
<dbReference type="InterPro" id="IPR003593">
    <property type="entry name" value="AAA+_ATPase"/>
</dbReference>
<sequence length="286" mass="31326">MKLSDDATFPETPPHINGHDPARPRNHTAQALFTLDSVSFEANGRVLLKPLSLTLRKQRLYGLIGHNGSGKSTLLKLLARQQQPSAGKLTFCDRPLARWESRAFARKVGYLPQQLPAADGLTVRELVALGRYPWHGALGRFSRTDTHKVLEAMEQTDVACFADRVVDSLSGGERQRVWLAMLVAQDSDCLLLDEPISALDIAHQIEVLALVRRLSEERGIGVVVVLHDINMAARFCDELIALKTGHLLAHGPSPDLMRADTLSAIYGIPMGTVAHPDGGMPISFAH</sequence>
<dbReference type="CDD" id="cd03214">
    <property type="entry name" value="ABC_Iron-Siderophores_B12_Hemin"/>
    <property type="match status" value="1"/>
</dbReference>
<evidence type="ECO:0000256" key="9">
    <source>
        <dbReference type="ARBA" id="ARBA00023004"/>
    </source>
</evidence>
<evidence type="ECO:0000256" key="10">
    <source>
        <dbReference type="ARBA" id="ARBA00023065"/>
    </source>
</evidence>
<evidence type="ECO:0000256" key="8">
    <source>
        <dbReference type="ARBA" id="ARBA00022840"/>
    </source>
</evidence>
<dbReference type="InterPro" id="IPR017871">
    <property type="entry name" value="ABC_transporter-like_CS"/>
</dbReference>
<dbReference type="PANTHER" id="PTHR42771">
    <property type="entry name" value="IRON(3+)-HYDROXAMATE IMPORT ATP-BINDING PROTEIN FHUC"/>
    <property type="match status" value="1"/>
</dbReference>
<dbReference type="SMART" id="SM00382">
    <property type="entry name" value="AAA"/>
    <property type="match status" value="1"/>
</dbReference>
<accession>A0A1G6PFK3</accession>
<dbReference type="SUPFAM" id="SSF52540">
    <property type="entry name" value="P-loop containing nucleoside triphosphate hydrolases"/>
    <property type="match status" value="1"/>
</dbReference>
<comment type="similarity">
    <text evidence="2">Belongs to the ABC transporter superfamily.</text>
</comment>
<keyword evidence="15" id="KW-1185">Reference proteome</keyword>
<dbReference type="RefSeq" id="WP_091997193.1">
    <property type="nucleotide sequence ID" value="NZ_FMYQ01000010.1"/>
</dbReference>
<keyword evidence="7" id="KW-0547">Nucleotide-binding</keyword>
<dbReference type="STRING" id="416944.SAMN05421548_110129"/>
<dbReference type="GO" id="GO:0016887">
    <property type="term" value="F:ATP hydrolysis activity"/>
    <property type="evidence" value="ECO:0007669"/>
    <property type="project" value="InterPro"/>
</dbReference>
<comment type="subcellular location">
    <subcellularLocation>
        <location evidence="1">Cell membrane</location>
        <topology evidence="1">Peripheral membrane protein</topology>
    </subcellularLocation>
</comment>
<dbReference type="EMBL" id="FMYQ01000010">
    <property type="protein sequence ID" value="SDC78839.1"/>
    <property type="molecule type" value="Genomic_DNA"/>
</dbReference>
<protein>
    <submittedName>
        <fullName evidence="14">Iron complex transport system ATP-binding protein</fullName>
    </submittedName>
</protein>
<evidence type="ECO:0000256" key="5">
    <source>
        <dbReference type="ARBA" id="ARBA00022496"/>
    </source>
</evidence>
<evidence type="ECO:0000256" key="3">
    <source>
        <dbReference type="ARBA" id="ARBA00022448"/>
    </source>
</evidence>
<reference evidence="15" key="1">
    <citation type="submission" date="2016-09" db="EMBL/GenBank/DDBJ databases">
        <authorList>
            <person name="Varghese N."/>
            <person name="Submissions S."/>
        </authorList>
    </citation>
    <scope>NUCLEOTIDE SEQUENCE [LARGE SCALE GENOMIC DNA]</scope>
    <source>
        <strain evidence="15">TNe-862</strain>
    </source>
</reference>
<evidence type="ECO:0000256" key="7">
    <source>
        <dbReference type="ARBA" id="ARBA00022741"/>
    </source>
</evidence>
<dbReference type="FunFam" id="3.40.50.300:FF:000134">
    <property type="entry name" value="Iron-enterobactin ABC transporter ATP-binding protein"/>
    <property type="match status" value="1"/>
</dbReference>
<keyword evidence="11" id="KW-0472">Membrane</keyword>
<evidence type="ECO:0000256" key="12">
    <source>
        <dbReference type="SAM" id="MobiDB-lite"/>
    </source>
</evidence>
<evidence type="ECO:0000313" key="15">
    <source>
        <dbReference type="Proteomes" id="UP000198908"/>
    </source>
</evidence>
<dbReference type="GO" id="GO:0005524">
    <property type="term" value="F:ATP binding"/>
    <property type="evidence" value="ECO:0007669"/>
    <property type="project" value="UniProtKB-KW"/>
</dbReference>
<evidence type="ECO:0000259" key="13">
    <source>
        <dbReference type="PROSITE" id="PS50893"/>
    </source>
</evidence>
<evidence type="ECO:0000256" key="1">
    <source>
        <dbReference type="ARBA" id="ARBA00004202"/>
    </source>
</evidence>
<keyword evidence="10" id="KW-0406">Ion transport</keyword>
<evidence type="ECO:0000256" key="4">
    <source>
        <dbReference type="ARBA" id="ARBA00022475"/>
    </source>
</evidence>
<dbReference type="Gene3D" id="3.40.50.300">
    <property type="entry name" value="P-loop containing nucleotide triphosphate hydrolases"/>
    <property type="match status" value="1"/>
</dbReference>
<name>A0A1G6PFK3_9BURK</name>
<gene>
    <name evidence="14" type="ORF">SAMN05421548_110129</name>
</gene>
<dbReference type="InterPro" id="IPR003439">
    <property type="entry name" value="ABC_transporter-like_ATP-bd"/>
</dbReference>
<dbReference type="InterPro" id="IPR051535">
    <property type="entry name" value="Siderophore_ABC-ATPase"/>
</dbReference>
<dbReference type="PROSITE" id="PS00211">
    <property type="entry name" value="ABC_TRANSPORTER_1"/>
    <property type="match status" value="1"/>
</dbReference>
<dbReference type="OrthoDB" id="5296765at2"/>
<keyword evidence="9" id="KW-0408">Iron</keyword>
<keyword evidence="5" id="KW-0410">Iron transport</keyword>
<feature type="region of interest" description="Disordered" evidence="12">
    <location>
        <begin position="1"/>
        <end position="24"/>
    </location>
</feature>
<evidence type="ECO:0000313" key="14">
    <source>
        <dbReference type="EMBL" id="SDC78839.1"/>
    </source>
</evidence>
<keyword evidence="4" id="KW-1003">Cell membrane</keyword>
<organism evidence="14 15">
    <name type="scientific">Paraburkholderia lycopersici</name>
    <dbReference type="NCBI Taxonomy" id="416944"/>
    <lineage>
        <taxon>Bacteria</taxon>
        <taxon>Pseudomonadati</taxon>
        <taxon>Pseudomonadota</taxon>
        <taxon>Betaproteobacteria</taxon>
        <taxon>Burkholderiales</taxon>
        <taxon>Burkholderiaceae</taxon>
        <taxon>Paraburkholderia</taxon>
    </lineage>
</organism>
<dbReference type="InterPro" id="IPR027417">
    <property type="entry name" value="P-loop_NTPase"/>
</dbReference>